<keyword evidence="1" id="KW-1133">Transmembrane helix</keyword>
<keyword evidence="3" id="KW-1185">Reference proteome</keyword>
<feature type="transmembrane region" description="Helical" evidence="1">
    <location>
        <begin position="109"/>
        <end position="131"/>
    </location>
</feature>
<evidence type="ECO:0000313" key="2">
    <source>
        <dbReference type="EMBL" id="KAK0429766.1"/>
    </source>
</evidence>
<feature type="transmembrane region" description="Helical" evidence="1">
    <location>
        <begin position="143"/>
        <end position="160"/>
    </location>
</feature>
<reference evidence="2" key="1">
    <citation type="submission" date="2023-06" db="EMBL/GenBank/DDBJ databases">
        <authorList>
            <consortium name="Lawrence Berkeley National Laboratory"/>
            <person name="Ahrendt S."/>
            <person name="Sahu N."/>
            <person name="Indic B."/>
            <person name="Wong-Bajracharya J."/>
            <person name="Merenyi Z."/>
            <person name="Ke H.-M."/>
            <person name="Monk M."/>
            <person name="Kocsube S."/>
            <person name="Drula E."/>
            <person name="Lipzen A."/>
            <person name="Balint B."/>
            <person name="Henrissat B."/>
            <person name="Andreopoulos B."/>
            <person name="Martin F.M."/>
            <person name="Harder C.B."/>
            <person name="Rigling D."/>
            <person name="Ford K.L."/>
            <person name="Foster G.D."/>
            <person name="Pangilinan J."/>
            <person name="Papanicolaou A."/>
            <person name="Barry K."/>
            <person name="LaButti K."/>
            <person name="Viragh M."/>
            <person name="Koriabine M."/>
            <person name="Yan M."/>
            <person name="Riley R."/>
            <person name="Champramary S."/>
            <person name="Plett K.L."/>
            <person name="Tsai I.J."/>
            <person name="Slot J."/>
            <person name="Sipos G."/>
            <person name="Plett J."/>
            <person name="Nagy L.G."/>
            <person name="Grigoriev I.V."/>
        </authorList>
    </citation>
    <scope>NUCLEOTIDE SEQUENCE</scope>
    <source>
        <strain evidence="2">FPL87.14</strain>
    </source>
</reference>
<name>A0AA39MCI2_9AGAR</name>
<feature type="transmembrane region" description="Helical" evidence="1">
    <location>
        <begin position="187"/>
        <end position="209"/>
    </location>
</feature>
<proteinExistence type="predicted"/>
<feature type="transmembrane region" description="Helical" evidence="1">
    <location>
        <begin position="59"/>
        <end position="81"/>
    </location>
</feature>
<keyword evidence="1" id="KW-0472">Membrane</keyword>
<dbReference type="EMBL" id="JAUEPT010000212">
    <property type="protein sequence ID" value="KAK0429766.1"/>
    <property type="molecule type" value="Genomic_DNA"/>
</dbReference>
<evidence type="ECO:0000256" key="1">
    <source>
        <dbReference type="SAM" id="Phobius"/>
    </source>
</evidence>
<gene>
    <name evidence="2" type="ORF">EV421DRAFT_516068</name>
</gene>
<dbReference type="AlphaFoldDB" id="A0AA39MCI2"/>
<keyword evidence="1" id="KW-0812">Transmembrane</keyword>
<comment type="caution">
    <text evidence="2">The sequence shown here is derived from an EMBL/GenBank/DDBJ whole genome shotgun (WGS) entry which is preliminary data.</text>
</comment>
<accession>A0AA39MCI2</accession>
<protein>
    <submittedName>
        <fullName evidence="2">Uncharacterized protein</fullName>
    </submittedName>
</protein>
<evidence type="ECO:0000313" key="3">
    <source>
        <dbReference type="Proteomes" id="UP001175226"/>
    </source>
</evidence>
<organism evidence="2 3">
    <name type="scientific">Armillaria borealis</name>
    <dbReference type="NCBI Taxonomy" id="47425"/>
    <lineage>
        <taxon>Eukaryota</taxon>
        <taxon>Fungi</taxon>
        <taxon>Dikarya</taxon>
        <taxon>Basidiomycota</taxon>
        <taxon>Agaricomycotina</taxon>
        <taxon>Agaricomycetes</taxon>
        <taxon>Agaricomycetidae</taxon>
        <taxon>Agaricales</taxon>
        <taxon>Marasmiineae</taxon>
        <taxon>Physalacriaceae</taxon>
        <taxon>Armillaria</taxon>
    </lineage>
</organism>
<sequence>MQALPLDLSPDDKSDIIYWLDLTLNRMILQALLHGLYTGIVTVTLWVIFSSPKRLCSTFLCMIIIALYFLSTIALGSSWAFGRRGFIEYGDNCLTVYTALLNNGPSLRAYYLISDIAGGISTLLVDITIIWRCWVLWECQWRVIFVPIICAIGSIVMKAMQMRSTFHSLPDNINEVGQFAAEIDWSLLYILLMLATTLMCTSLIIYRIVRHARRTNTSLKVIEMLIESSAMYSLSLSLPRTGIEEFGKQLLCRYYCYLCQAHRPNTSSRTRLSPCECKLSSRTDGCYVGEPSSLGRLF</sequence>
<dbReference type="Proteomes" id="UP001175226">
    <property type="component" value="Unassembled WGS sequence"/>
</dbReference>
<feature type="transmembrane region" description="Helical" evidence="1">
    <location>
        <begin position="27"/>
        <end position="47"/>
    </location>
</feature>